<dbReference type="Proteomes" id="UP000754710">
    <property type="component" value="Unassembled WGS sequence"/>
</dbReference>
<dbReference type="Pfam" id="PF21853">
    <property type="entry name" value="DUF6912"/>
    <property type="match status" value="1"/>
</dbReference>
<protein>
    <submittedName>
        <fullName evidence="1">Uncharacterized protein</fullName>
    </submittedName>
</protein>
<organism evidence="1 2">
    <name type="scientific">Nocardioides jiangsuensis</name>
    <dbReference type="NCBI Taxonomy" id="2866161"/>
    <lineage>
        <taxon>Bacteria</taxon>
        <taxon>Bacillati</taxon>
        <taxon>Actinomycetota</taxon>
        <taxon>Actinomycetes</taxon>
        <taxon>Propionibacteriales</taxon>
        <taxon>Nocardioidaceae</taxon>
        <taxon>Nocardioides</taxon>
    </lineage>
</organism>
<reference evidence="1 2" key="1">
    <citation type="submission" date="2021-08" db="EMBL/GenBank/DDBJ databases">
        <title>Nocardioides bacterium WL0053 sp. nov., isolated from the sediment.</title>
        <authorList>
            <person name="Wang L."/>
            <person name="Zhang D."/>
            <person name="Zhang A."/>
        </authorList>
    </citation>
    <scope>NUCLEOTIDE SEQUENCE [LARGE SCALE GENOMIC DNA]</scope>
    <source>
        <strain evidence="1 2">WL0053</strain>
    </source>
</reference>
<gene>
    <name evidence="1" type="ORF">K1X13_16705</name>
</gene>
<evidence type="ECO:0000313" key="1">
    <source>
        <dbReference type="EMBL" id="MBY9076477.1"/>
    </source>
</evidence>
<dbReference type="RefSeq" id="WP_221026278.1">
    <property type="nucleotide sequence ID" value="NZ_JAIEZQ010000003.1"/>
</dbReference>
<keyword evidence="2" id="KW-1185">Reference proteome</keyword>
<proteinExistence type="predicted"/>
<sequence length="168" mass="17754">MTVRVYVPSSLSLLRDVVVSGGVGPVPILAHAVTDALREAYAEGGEEEWEYAAMSAAAQDSLALLTEDEPQRRVVIVLDADTVFPVEVSDVTLVEVPEVLPARLVAAVHVDAPDAEEAVAAARGAWAAADAGDADAARVVERCLDHELGWFAAQEVNDLIESLVPVDE</sequence>
<evidence type="ECO:0000313" key="2">
    <source>
        <dbReference type="Proteomes" id="UP000754710"/>
    </source>
</evidence>
<dbReference type="EMBL" id="JAIEZQ010000003">
    <property type="protein sequence ID" value="MBY9076477.1"/>
    <property type="molecule type" value="Genomic_DNA"/>
</dbReference>
<dbReference type="InterPro" id="IPR054206">
    <property type="entry name" value="DUF6912"/>
</dbReference>
<name>A0ABS7RS92_9ACTN</name>
<accession>A0ABS7RS92</accession>
<comment type="caution">
    <text evidence="1">The sequence shown here is derived from an EMBL/GenBank/DDBJ whole genome shotgun (WGS) entry which is preliminary data.</text>
</comment>